<organism evidence="1 2">
    <name type="scientific">Neobacillus pocheonensis</name>
    <dbReference type="NCBI Taxonomy" id="363869"/>
    <lineage>
        <taxon>Bacteria</taxon>
        <taxon>Bacillati</taxon>
        <taxon>Bacillota</taxon>
        <taxon>Bacilli</taxon>
        <taxon>Bacillales</taxon>
        <taxon>Bacillaceae</taxon>
        <taxon>Neobacillus</taxon>
    </lineage>
</organism>
<reference evidence="1 2" key="1">
    <citation type="submission" date="2022-06" db="EMBL/GenBank/DDBJ databases">
        <authorList>
            <person name="Jeon C.O."/>
        </authorList>
    </citation>
    <scope>NUCLEOTIDE SEQUENCE [LARGE SCALE GENOMIC DNA]</scope>
    <source>
        <strain evidence="1 2">KCTC 13943</strain>
    </source>
</reference>
<keyword evidence="2" id="KW-1185">Reference proteome</keyword>
<dbReference type="Proteomes" id="UP001523262">
    <property type="component" value="Unassembled WGS sequence"/>
</dbReference>
<name>A0ABT0W644_9BACI</name>
<dbReference type="EMBL" id="JAMQCR010000001">
    <property type="protein sequence ID" value="MCM2531801.1"/>
    <property type="molecule type" value="Genomic_DNA"/>
</dbReference>
<accession>A0ABT0W644</accession>
<protein>
    <submittedName>
        <fullName evidence="1">Uncharacterized protein</fullName>
    </submittedName>
</protein>
<sequence length="49" mass="5741">MRKTSEEFLKGRKLTRETRVEGFGEVRVYGELDLERLAKRLLKSKSIEG</sequence>
<gene>
    <name evidence="1" type="ORF">NDK43_04580</name>
</gene>
<evidence type="ECO:0000313" key="2">
    <source>
        <dbReference type="Proteomes" id="UP001523262"/>
    </source>
</evidence>
<proteinExistence type="predicted"/>
<comment type="caution">
    <text evidence="1">The sequence shown here is derived from an EMBL/GenBank/DDBJ whole genome shotgun (WGS) entry which is preliminary data.</text>
</comment>
<evidence type="ECO:0000313" key="1">
    <source>
        <dbReference type="EMBL" id="MCM2531801.1"/>
    </source>
</evidence>